<name>A0A7W3JQT2_9MICO</name>
<accession>A0A7W3JQT2</accession>
<organism evidence="2 3">
    <name type="scientific">Microbacterium halimionae</name>
    <dbReference type="NCBI Taxonomy" id="1526413"/>
    <lineage>
        <taxon>Bacteria</taxon>
        <taxon>Bacillati</taxon>
        <taxon>Actinomycetota</taxon>
        <taxon>Actinomycetes</taxon>
        <taxon>Micrococcales</taxon>
        <taxon>Microbacteriaceae</taxon>
        <taxon>Microbacterium</taxon>
    </lineage>
</organism>
<feature type="transmembrane region" description="Helical" evidence="1">
    <location>
        <begin position="338"/>
        <end position="358"/>
    </location>
</feature>
<feature type="transmembrane region" description="Helical" evidence="1">
    <location>
        <begin position="148"/>
        <end position="179"/>
    </location>
</feature>
<feature type="transmembrane region" description="Helical" evidence="1">
    <location>
        <begin position="103"/>
        <end position="136"/>
    </location>
</feature>
<evidence type="ECO:0008006" key="4">
    <source>
        <dbReference type="Google" id="ProtNLM"/>
    </source>
</evidence>
<feature type="transmembrane region" description="Helical" evidence="1">
    <location>
        <begin position="191"/>
        <end position="216"/>
    </location>
</feature>
<feature type="transmembrane region" description="Helical" evidence="1">
    <location>
        <begin position="237"/>
        <end position="258"/>
    </location>
</feature>
<dbReference type="AlphaFoldDB" id="A0A7W3JQT2"/>
<keyword evidence="1" id="KW-1133">Transmembrane helix</keyword>
<dbReference type="Proteomes" id="UP000526083">
    <property type="component" value="Unassembled WGS sequence"/>
</dbReference>
<reference evidence="2 3" key="1">
    <citation type="submission" date="2020-07" db="EMBL/GenBank/DDBJ databases">
        <title>Sequencing the genomes of 1000 actinobacteria strains.</title>
        <authorList>
            <person name="Klenk H.-P."/>
        </authorList>
    </citation>
    <scope>NUCLEOTIDE SEQUENCE [LARGE SCALE GENOMIC DNA]</scope>
    <source>
        <strain evidence="2 3">DSM 27576</strain>
    </source>
</reference>
<evidence type="ECO:0000313" key="3">
    <source>
        <dbReference type="Proteomes" id="UP000526083"/>
    </source>
</evidence>
<dbReference type="EMBL" id="JACGWY010000006">
    <property type="protein sequence ID" value="MBA8817312.1"/>
    <property type="molecule type" value="Genomic_DNA"/>
</dbReference>
<comment type="caution">
    <text evidence="2">The sequence shown here is derived from an EMBL/GenBank/DDBJ whole genome shotgun (WGS) entry which is preliminary data.</text>
</comment>
<proteinExistence type="predicted"/>
<feature type="transmembrane region" description="Helical" evidence="1">
    <location>
        <begin position="305"/>
        <end position="326"/>
    </location>
</feature>
<dbReference type="RefSeq" id="WP_310734893.1">
    <property type="nucleotide sequence ID" value="NZ_JAAOZB010000002.1"/>
</dbReference>
<evidence type="ECO:0000313" key="2">
    <source>
        <dbReference type="EMBL" id="MBA8817312.1"/>
    </source>
</evidence>
<keyword evidence="1" id="KW-0812">Transmembrane</keyword>
<sequence length="409" mass="44996">MVEQPLIESRSAGARWRALPPWLRIGALYLAARAVTTGFFLIAAAMSGVGSRFGENATIADFAVGWDAQWYWLTAVSGYPLELPLTDSGQVAENQWAFMPIYAYLAAALGTVLGSWIAGAVVISLSAGYLSALVLYRLWLPRVGESAAMWAVLFFVSGPLAALFHVGYAESLFMLWLFLALLLVARRRYGWLYLVIPLMGFTRPGVLAFALFLGLFGIWRWTRRRSEALSGREISHIVALGALGVIVGFGWQVIAAVATGDAGAYLATELAWRRNWLTGDASGFIPFEGFIQGAEFWFVSWGSSALIGVIALSIAVVGVSALLLFHPAARRVGVEIRWWAASYLLYLLAVFFPQSSIFRLLVPLSPLWGAVAVPKRTAWRVGVVVVALVGQWWWIYNMYALGNTYWQIP</sequence>
<protein>
    <recommendedName>
        <fullName evidence="4">Mannosyltransferase (PIG-V)</fullName>
    </recommendedName>
</protein>
<keyword evidence="1" id="KW-0472">Membrane</keyword>
<gene>
    <name evidence="2" type="ORF">FHX48_002411</name>
</gene>
<evidence type="ECO:0000256" key="1">
    <source>
        <dbReference type="SAM" id="Phobius"/>
    </source>
</evidence>
<feature type="transmembrane region" description="Helical" evidence="1">
    <location>
        <begin position="378"/>
        <end position="396"/>
    </location>
</feature>
<keyword evidence="3" id="KW-1185">Reference proteome</keyword>
<feature type="transmembrane region" description="Helical" evidence="1">
    <location>
        <begin position="21"/>
        <end position="46"/>
    </location>
</feature>